<evidence type="ECO:0008006" key="4">
    <source>
        <dbReference type="Google" id="ProtNLM"/>
    </source>
</evidence>
<proteinExistence type="predicted"/>
<dbReference type="AlphaFoldDB" id="A0A023DBQ0"/>
<dbReference type="OrthoDB" id="1651016at2"/>
<dbReference type="RefSeq" id="WP_017436854.1">
    <property type="nucleotide sequence ID" value="NZ_BAWO01000003.1"/>
</dbReference>
<dbReference type="InterPro" id="IPR009526">
    <property type="entry name" value="DUF1146"/>
</dbReference>
<evidence type="ECO:0000256" key="1">
    <source>
        <dbReference type="SAM" id="Phobius"/>
    </source>
</evidence>
<reference evidence="2 3" key="1">
    <citation type="submission" date="2014-04" db="EMBL/GenBank/DDBJ databases">
        <title>Whole genome shotgun sequence of Geobacillus caldoxylosilyticus NBRC 107762.</title>
        <authorList>
            <person name="Hosoyama A."/>
            <person name="Hosoyama Y."/>
            <person name="Katano-Makiyama Y."/>
            <person name="Tsuchikane K."/>
            <person name="Ohji S."/>
            <person name="Ichikawa N."/>
            <person name="Yamazoe A."/>
            <person name="Fujita N."/>
        </authorList>
    </citation>
    <scope>NUCLEOTIDE SEQUENCE [LARGE SCALE GENOMIC DNA]</scope>
    <source>
        <strain evidence="2 3">NBRC 107762</strain>
    </source>
</reference>
<gene>
    <name evidence="2" type="ORF">GCA01S_003_00520</name>
</gene>
<evidence type="ECO:0000313" key="2">
    <source>
        <dbReference type="EMBL" id="GAJ38386.1"/>
    </source>
</evidence>
<accession>A0A023DBQ0</accession>
<dbReference type="NCBIfam" id="TIGR02327">
    <property type="entry name" value="int_mem_ywzB"/>
    <property type="match status" value="1"/>
</dbReference>
<feature type="transmembrane region" description="Helical" evidence="1">
    <location>
        <begin position="46"/>
        <end position="64"/>
    </location>
</feature>
<keyword evidence="1" id="KW-0812">Transmembrane</keyword>
<dbReference type="GeneID" id="301193047"/>
<comment type="caution">
    <text evidence="2">The sequence shown here is derived from an EMBL/GenBank/DDBJ whole genome shotgun (WGS) entry which is preliminary data.</text>
</comment>
<sequence>MMPILGQQALVSIIVHLAFIAVTWWTLQGVRLEAMIKPNRVFQGRLLYILLTIAIGSTVANFFLDYLSWSTQLPFLFRGE</sequence>
<keyword evidence="1" id="KW-1133">Transmembrane helix</keyword>
<name>A0A023DBQ0_9BACL</name>
<protein>
    <recommendedName>
        <fullName evidence="4">DUF1146 domain-containing protein</fullName>
    </recommendedName>
</protein>
<keyword evidence="3" id="KW-1185">Reference proteome</keyword>
<evidence type="ECO:0000313" key="3">
    <source>
        <dbReference type="Proteomes" id="UP000023561"/>
    </source>
</evidence>
<feature type="transmembrane region" description="Helical" evidence="1">
    <location>
        <begin position="6"/>
        <end position="25"/>
    </location>
</feature>
<keyword evidence="1" id="KW-0472">Membrane</keyword>
<dbReference type="EMBL" id="BAWO01000003">
    <property type="protein sequence ID" value="GAJ38386.1"/>
    <property type="molecule type" value="Genomic_DNA"/>
</dbReference>
<organism evidence="2 3">
    <name type="scientific">Parageobacillus caldoxylosilyticus NBRC 107762</name>
    <dbReference type="NCBI Taxonomy" id="1220594"/>
    <lineage>
        <taxon>Bacteria</taxon>
        <taxon>Bacillati</taxon>
        <taxon>Bacillota</taxon>
        <taxon>Bacilli</taxon>
        <taxon>Bacillales</taxon>
        <taxon>Anoxybacillaceae</taxon>
        <taxon>Saccharococcus</taxon>
    </lineage>
</organism>
<dbReference type="Pfam" id="PF06612">
    <property type="entry name" value="DUF1146"/>
    <property type="match status" value="1"/>
</dbReference>
<dbReference type="Proteomes" id="UP000023561">
    <property type="component" value="Unassembled WGS sequence"/>
</dbReference>